<keyword evidence="3" id="KW-1185">Reference proteome</keyword>
<feature type="transmembrane region" description="Helical" evidence="1">
    <location>
        <begin position="102"/>
        <end position="120"/>
    </location>
</feature>
<organism evidence="2 3">
    <name type="scientific">Reticulomyxa filosa</name>
    <dbReference type="NCBI Taxonomy" id="46433"/>
    <lineage>
        <taxon>Eukaryota</taxon>
        <taxon>Sar</taxon>
        <taxon>Rhizaria</taxon>
        <taxon>Retaria</taxon>
        <taxon>Foraminifera</taxon>
        <taxon>Monothalamids</taxon>
        <taxon>Reticulomyxidae</taxon>
        <taxon>Reticulomyxa</taxon>
    </lineage>
</organism>
<evidence type="ECO:0000313" key="2">
    <source>
        <dbReference type="EMBL" id="ETO16064.1"/>
    </source>
</evidence>
<keyword evidence="1" id="KW-0472">Membrane</keyword>
<sequence>MNLNTDGTNRDNASPSVAEANDMMLQEKKEIDTNESVSSEPKTKKYLILFYHLNKQSYIVMFIFGNDKSGFKKALQMPLEEFQALSELYGFDKPFPKGLPKVPSTFIAMCLNLIYVFALVEMKMDTTHKGIKQTSDERLLTPFIWVDLPNEEIIHQICSRSLLVRFFVVLYSFCTVVPLTFEKEGKQIVNNK</sequence>
<dbReference type="EMBL" id="ASPP01018599">
    <property type="protein sequence ID" value="ETO16064.1"/>
    <property type="molecule type" value="Genomic_DNA"/>
</dbReference>
<feature type="transmembrane region" description="Helical" evidence="1">
    <location>
        <begin position="162"/>
        <end position="181"/>
    </location>
</feature>
<evidence type="ECO:0000256" key="1">
    <source>
        <dbReference type="SAM" id="Phobius"/>
    </source>
</evidence>
<dbReference type="AlphaFoldDB" id="X6MQD9"/>
<protein>
    <submittedName>
        <fullName evidence="2">Uncharacterized protein</fullName>
    </submittedName>
</protein>
<reference evidence="2 3" key="1">
    <citation type="journal article" date="2013" name="Curr. Biol.">
        <title>The Genome of the Foraminiferan Reticulomyxa filosa.</title>
        <authorList>
            <person name="Glockner G."/>
            <person name="Hulsmann N."/>
            <person name="Schleicher M."/>
            <person name="Noegel A.A."/>
            <person name="Eichinger L."/>
            <person name="Gallinger C."/>
            <person name="Pawlowski J."/>
            <person name="Sierra R."/>
            <person name="Euteneuer U."/>
            <person name="Pillet L."/>
            <person name="Moustafa A."/>
            <person name="Platzer M."/>
            <person name="Groth M."/>
            <person name="Szafranski K."/>
            <person name="Schliwa M."/>
        </authorList>
    </citation>
    <scope>NUCLEOTIDE SEQUENCE [LARGE SCALE GENOMIC DNA]</scope>
</reference>
<keyword evidence="1" id="KW-0812">Transmembrane</keyword>
<keyword evidence="1" id="KW-1133">Transmembrane helix</keyword>
<evidence type="ECO:0000313" key="3">
    <source>
        <dbReference type="Proteomes" id="UP000023152"/>
    </source>
</evidence>
<gene>
    <name evidence="2" type="ORF">RFI_21295</name>
</gene>
<comment type="caution">
    <text evidence="2">The sequence shown here is derived from an EMBL/GenBank/DDBJ whole genome shotgun (WGS) entry which is preliminary data.</text>
</comment>
<accession>X6MQD9</accession>
<name>X6MQD9_RETFI</name>
<dbReference type="Proteomes" id="UP000023152">
    <property type="component" value="Unassembled WGS sequence"/>
</dbReference>
<proteinExistence type="predicted"/>